<sequence>MTSLFPQFGNVFGNNSAAGRNELVSFNAGKMVVKPTANGKFLITPDLKKGKICLSRGDDQLLHFQWMDRQSGTSPEDFIIFPDDASFSKVDTGREGDRVFLLQYKNSSRRFFFWMQNKDSSRDDELVKKVNDCMNNVQQSTSGSEGGRGAGAGNVQLDHNAIMQMLGAMGAGEQGRGGAGGQTSVQMSELQNILQNMGLPASQSAVSSPATSAVSSSQASQSGGNSSVAATTASTTHDHDMGGDEEEDDDDDDDDEMTEEEMLRLAIEESMRDVNEAPPVVAPVAASAPSVAAGPAPAASPTAPARSLIPPSATTPGAAPAGITAADLQRAMASIQSLTAPKSIKLSKLLSAENLASLLSDENAVQTLIAHLPEGAQNAYELQATLHSPQLRQSIASLMQALQTGNYNAVLTNFGLDPAAGAAKLAYGDVVGAFLAAIQHWADQQQATMHDDNGAASSSTN</sequence>
<reference evidence="10" key="2">
    <citation type="submission" date="2010-04" db="EMBL/GenBank/DDBJ databases">
        <authorList>
            <person name="Buell R."/>
            <person name="Hamilton J."/>
            <person name="Hostetler J."/>
        </authorList>
    </citation>
    <scope>NUCLEOTIDE SEQUENCE [LARGE SCALE GENOMIC DNA]</scope>
    <source>
        <strain evidence="10">DAOM:BR144</strain>
    </source>
</reference>
<dbReference type="eggNOG" id="KOG3037">
    <property type="taxonomic scope" value="Eukaryota"/>
</dbReference>
<proteinExistence type="predicted"/>
<dbReference type="AlphaFoldDB" id="K3XBB6"/>
<dbReference type="PANTHER" id="PTHR12225:SF0">
    <property type="entry name" value="PROTEASOMAL UBIQUITIN RECEPTOR ADRM1"/>
    <property type="match status" value="1"/>
</dbReference>
<feature type="compositionally biased region" description="Acidic residues" evidence="6">
    <location>
        <begin position="243"/>
        <end position="258"/>
    </location>
</feature>
<dbReference type="GO" id="GO:0070628">
    <property type="term" value="F:proteasome binding"/>
    <property type="evidence" value="ECO:0007669"/>
    <property type="project" value="TreeGrafter"/>
</dbReference>
<reference evidence="9" key="3">
    <citation type="submission" date="2015-02" db="UniProtKB">
        <authorList>
            <consortium name="EnsemblProtists"/>
        </authorList>
    </citation>
    <scope>IDENTIFICATION</scope>
    <source>
        <strain evidence="9">DAOM BR144</strain>
    </source>
</reference>
<dbReference type="VEuPathDB" id="FungiDB:PYU1_G014484"/>
<keyword evidence="4" id="KW-0647">Proteasome</keyword>
<evidence type="ECO:0000256" key="6">
    <source>
        <dbReference type="SAM" id="MobiDB-lite"/>
    </source>
</evidence>
<reference evidence="10" key="1">
    <citation type="journal article" date="2010" name="Genome Biol.">
        <title>Genome sequence of the necrotrophic plant pathogen Pythium ultimum reveals original pathogenicity mechanisms and effector repertoire.</title>
        <authorList>
            <person name="Levesque C.A."/>
            <person name="Brouwer H."/>
            <person name="Cano L."/>
            <person name="Hamilton J.P."/>
            <person name="Holt C."/>
            <person name="Huitema E."/>
            <person name="Raffaele S."/>
            <person name="Robideau G.P."/>
            <person name="Thines M."/>
            <person name="Win J."/>
            <person name="Zerillo M.M."/>
            <person name="Beakes G.W."/>
            <person name="Boore J.L."/>
            <person name="Busam D."/>
            <person name="Dumas B."/>
            <person name="Ferriera S."/>
            <person name="Fuerstenberg S.I."/>
            <person name="Gachon C.M."/>
            <person name="Gaulin E."/>
            <person name="Govers F."/>
            <person name="Grenville-Briggs L."/>
            <person name="Horner N."/>
            <person name="Hostetler J."/>
            <person name="Jiang R.H."/>
            <person name="Johnson J."/>
            <person name="Krajaejun T."/>
            <person name="Lin H."/>
            <person name="Meijer H.J."/>
            <person name="Moore B."/>
            <person name="Morris P."/>
            <person name="Phuntmart V."/>
            <person name="Puiu D."/>
            <person name="Shetty J."/>
            <person name="Stajich J.E."/>
            <person name="Tripathy S."/>
            <person name="Wawra S."/>
            <person name="van West P."/>
            <person name="Whitty B.R."/>
            <person name="Coutinho P.M."/>
            <person name="Henrissat B."/>
            <person name="Martin F."/>
            <person name="Thomas P.D."/>
            <person name="Tyler B.M."/>
            <person name="De Vries R.P."/>
            <person name="Kamoun S."/>
            <person name="Yandell M."/>
            <person name="Tisserat N."/>
            <person name="Buell C.R."/>
        </authorList>
    </citation>
    <scope>NUCLEOTIDE SEQUENCE</scope>
    <source>
        <strain evidence="10">DAOM:BR144</strain>
    </source>
</reference>
<dbReference type="Gene3D" id="1.10.2020.20">
    <property type="match status" value="1"/>
</dbReference>
<evidence type="ECO:0000256" key="1">
    <source>
        <dbReference type="ARBA" id="ARBA00004123"/>
    </source>
</evidence>
<keyword evidence="5" id="KW-0539">Nucleus</keyword>
<evidence type="ECO:0000259" key="7">
    <source>
        <dbReference type="PROSITE" id="PS51916"/>
    </source>
</evidence>
<feature type="domain" description="DEUBAD" evidence="7">
    <location>
        <begin position="335"/>
        <end position="448"/>
    </location>
</feature>
<dbReference type="Pfam" id="PF04683">
    <property type="entry name" value="Rpn13_ADRM1_Pru"/>
    <property type="match status" value="1"/>
</dbReference>
<name>K3XBB6_GLOUD</name>
<evidence type="ECO:0000256" key="4">
    <source>
        <dbReference type="ARBA" id="ARBA00022942"/>
    </source>
</evidence>
<dbReference type="InterPro" id="IPR003903">
    <property type="entry name" value="UIM_dom"/>
</dbReference>
<evidence type="ECO:0000313" key="10">
    <source>
        <dbReference type="Proteomes" id="UP000019132"/>
    </source>
</evidence>
<organism evidence="9 10">
    <name type="scientific">Globisporangium ultimum (strain ATCC 200006 / CBS 805.95 / DAOM BR144)</name>
    <name type="common">Pythium ultimum</name>
    <dbReference type="NCBI Taxonomy" id="431595"/>
    <lineage>
        <taxon>Eukaryota</taxon>
        <taxon>Sar</taxon>
        <taxon>Stramenopiles</taxon>
        <taxon>Oomycota</taxon>
        <taxon>Peronosporomycetes</taxon>
        <taxon>Pythiales</taxon>
        <taxon>Pythiaceae</taxon>
        <taxon>Globisporangium</taxon>
    </lineage>
</organism>
<dbReference type="PROSITE" id="PS50330">
    <property type="entry name" value="UIM"/>
    <property type="match status" value="1"/>
</dbReference>
<dbReference type="PROSITE" id="PS51916">
    <property type="entry name" value="DEUBAD"/>
    <property type="match status" value="1"/>
</dbReference>
<dbReference type="STRING" id="431595.K3XBB6"/>
<dbReference type="Gene3D" id="2.30.29.70">
    <property type="entry name" value="Proteasomal ubiquitin receptor Rpn13/ADRM1"/>
    <property type="match status" value="1"/>
</dbReference>
<dbReference type="Pfam" id="PF16550">
    <property type="entry name" value="RPN13_C"/>
    <property type="match status" value="1"/>
</dbReference>
<accession>K3XBB6</accession>
<dbReference type="GO" id="GO:0008541">
    <property type="term" value="C:proteasome regulatory particle, lid subcomplex"/>
    <property type="evidence" value="ECO:0007669"/>
    <property type="project" value="TreeGrafter"/>
</dbReference>
<dbReference type="HOGENOM" id="CLU_041798_2_0_1"/>
<dbReference type="PROSITE" id="PS51917">
    <property type="entry name" value="PRU"/>
    <property type="match status" value="1"/>
</dbReference>
<evidence type="ECO:0000256" key="5">
    <source>
        <dbReference type="ARBA" id="ARBA00023242"/>
    </source>
</evidence>
<dbReference type="InterPro" id="IPR044867">
    <property type="entry name" value="DEUBAD_dom"/>
</dbReference>
<comment type="subcellular location">
    <subcellularLocation>
        <location evidence="2">Cytoplasm</location>
    </subcellularLocation>
    <subcellularLocation>
        <location evidence="1">Nucleus</location>
    </subcellularLocation>
</comment>
<evidence type="ECO:0000256" key="2">
    <source>
        <dbReference type="ARBA" id="ARBA00004496"/>
    </source>
</evidence>
<dbReference type="InterPro" id="IPR038108">
    <property type="entry name" value="RPN13_DEUBAD_sf"/>
</dbReference>
<dbReference type="InterPro" id="IPR032368">
    <property type="entry name" value="RPN13_DEUBAD"/>
</dbReference>
<feature type="region of interest" description="Disordered" evidence="6">
    <location>
        <begin position="291"/>
        <end position="320"/>
    </location>
</feature>
<evidence type="ECO:0000259" key="8">
    <source>
        <dbReference type="PROSITE" id="PS51917"/>
    </source>
</evidence>
<dbReference type="PANTHER" id="PTHR12225">
    <property type="entry name" value="ADHESION REGULATING MOLECULE 1 110 KDA CELL MEMBRANE GLYCOPROTEIN"/>
    <property type="match status" value="1"/>
</dbReference>
<dbReference type="GO" id="GO:0061133">
    <property type="term" value="F:endopeptidase activator activity"/>
    <property type="evidence" value="ECO:0007669"/>
    <property type="project" value="TreeGrafter"/>
</dbReference>
<keyword evidence="10" id="KW-1185">Reference proteome</keyword>
<dbReference type="OMA" id="RSPQFMQ"/>
<dbReference type="EMBL" id="GL376575">
    <property type="status" value="NOT_ANNOTATED_CDS"/>
    <property type="molecule type" value="Genomic_DNA"/>
</dbReference>
<dbReference type="Proteomes" id="UP000019132">
    <property type="component" value="Unassembled WGS sequence"/>
</dbReference>
<feature type="compositionally biased region" description="Low complexity" evidence="6">
    <location>
        <begin position="201"/>
        <end position="235"/>
    </location>
</feature>
<protein>
    <submittedName>
        <fullName evidence="9">Uncharacterized protein</fullName>
    </submittedName>
</protein>
<dbReference type="InterPro" id="IPR006773">
    <property type="entry name" value="Rpn13/ADRM1"/>
</dbReference>
<dbReference type="EnsemblProtists" id="PYU1_T014515">
    <property type="protein sequence ID" value="PYU1_T014515"/>
    <property type="gene ID" value="PYU1_G014484"/>
</dbReference>
<evidence type="ECO:0000313" key="9">
    <source>
        <dbReference type="EnsemblProtists" id="PYU1_T014515"/>
    </source>
</evidence>
<feature type="region of interest" description="Disordered" evidence="6">
    <location>
        <begin position="201"/>
        <end position="258"/>
    </location>
</feature>
<dbReference type="FunFam" id="2.30.29.70:FF:000001">
    <property type="entry name" value="Proteasomal ubiquitin receptor ADRM1"/>
    <property type="match status" value="1"/>
</dbReference>
<dbReference type="GO" id="GO:0005737">
    <property type="term" value="C:cytoplasm"/>
    <property type="evidence" value="ECO:0007669"/>
    <property type="project" value="UniProtKB-SubCell"/>
</dbReference>
<dbReference type="InterPro" id="IPR038633">
    <property type="entry name" value="Rpn13/ADRM1_Pru_sf"/>
</dbReference>
<evidence type="ECO:0000256" key="3">
    <source>
        <dbReference type="ARBA" id="ARBA00022490"/>
    </source>
</evidence>
<keyword evidence="3" id="KW-0963">Cytoplasm</keyword>
<feature type="domain" description="Pru" evidence="8">
    <location>
        <begin position="18"/>
        <end position="137"/>
    </location>
</feature>
<dbReference type="InParanoid" id="K3XBB6"/>
<dbReference type="CDD" id="cd13314">
    <property type="entry name" value="PH_Rpn13"/>
    <property type="match status" value="1"/>
</dbReference>
<dbReference type="InterPro" id="IPR044868">
    <property type="entry name" value="Rpn13/ADRM1_Pru"/>
</dbReference>
<dbReference type="GO" id="GO:0005634">
    <property type="term" value="C:nucleus"/>
    <property type="evidence" value="ECO:0007669"/>
    <property type="project" value="UniProtKB-SubCell"/>
</dbReference>